<evidence type="ECO:0000313" key="1">
    <source>
        <dbReference type="EMBL" id="RKD12496.1"/>
    </source>
</evidence>
<gene>
    <name evidence="1" type="ORF">BCY91_12695</name>
</gene>
<keyword evidence="2" id="KW-1185">Reference proteome</keyword>
<proteinExistence type="predicted"/>
<dbReference type="EMBL" id="MBTA01000030">
    <property type="protein sequence ID" value="RKD12496.1"/>
    <property type="molecule type" value="Genomic_DNA"/>
</dbReference>
<dbReference type="AlphaFoldDB" id="A0A419S1Y1"/>
<protein>
    <submittedName>
        <fullName evidence="1">Uncharacterized protein</fullName>
    </submittedName>
</protein>
<dbReference type="RefSeq" id="WP_120183321.1">
    <property type="nucleotide sequence ID" value="NZ_MBTA01000030.1"/>
</dbReference>
<evidence type="ECO:0000313" key="2">
    <source>
        <dbReference type="Proteomes" id="UP000283433"/>
    </source>
</evidence>
<dbReference type="Proteomes" id="UP000283433">
    <property type="component" value="Unassembled WGS sequence"/>
</dbReference>
<reference evidence="1 2" key="1">
    <citation type="submission" date="2016-07" db="EMBL/GenBank/DDBJ databases">
        <title>Genome of Pelobium manganitolerans.</title>
        <authorList>
            <person name="Wu S."/>
            <person name="Wang G."/>
        </authorList>
    </citation>
    <scope>NUCLEOTIDE SEQUENCE [LARGE SCALE GENOMIC DNA]</scope>
    <source>
        <strain evidence="1 2">YS-25</strain>
    </source>
</reference>
<comment type="caution">
    <text evidence="1">The sequence shown here is derived from an EMBL/GenBank/DDBJ whole genome shotgun (WGS) entry which is preliminary data.</text>
</comment>
<organism evidence="1 2">
    <name type="scientific">Pelobium manganitolerans</name>
    <dbReference type="NCBI Taxonomy" id="1842495"/>
    <lineage>
        <taxon>Bacteria</taxon>
        <taxon>Pseudomonadati</taxon>
        <taxon>Bacteroidota</taxon>
        <taxon>Sphingobacteriia</taxon>
        <taxon>Sphingobacteriales</taxon>
        <taxon>Sphingobacteriaceae</taxon>
        <taxon>Pelobium</taxon>
    </lineage>
</organism>
<sequence length="190" mass="20285">MAKSIGNVVTTGFSGLIGKLLVFRQRAGKTFVGDRPVKSSKAPTDKMLEVRAKFKKAIVYAKAVIRVDDELSAAYAAKANKGQSGFNLAFADYMKAPVFLEMPEFPEYTGKKDESLSVMVTDDFKVASVHFTIQDAGGAVLESGEATGIEDSPLWVYQTTAAHASVSGATIKIVAKDLPGNATTEEVTLL</sequence>
<name>A0A419S1Y1_9SPHI</name>
<dbReference type="OrthoDB" id="880927at2"/>
<accession>A0A419S1Y1</accession>